<dbReference type="InterPro" id="IPR051933">
    <property type="entry name" value="Resuscitation_pf_RpfB"/>
</dbReference>
<name>A0A923L6Q0_9BACI</name>
<dbReference type="GO" id="GO:0004553">
    <property type="term" value="F:hydrolase activity, hydrolyzing O-glycosyl compounds"/>
    <property type="evidence" value="ECO:0007669"/>
    <property type="project" value="InterPro"/>
</dbReference>
<proteinExistence type="predicted"/>
<feature type="region of interest" description="Disordered" evidence="2">
    <location>
        <begin position="113"/>
        <end position="147"/>
    </location>
</feature>
<dbReference type="CDD" id="cd22786">
    <property type="entry name" value="DPBB_YuiC-like"/>
    <property type="match status" value="1"/>
</dbReference>
<feature type="region of interest" description="Disordered" evidence="2">
    <location>
        <begin position="50"/>
        <end position="69"/>
    </location>
</feature>
<dbReference type="InterPro" id="IPR010611">
    <property type="entry name" value="3D_dom"/>
</dbReference>
<feature type="compositionally biased region" description="Polar residues" evidence="2">
    <location>
        <begin position="136"/>
        <end position="147"/>
    </location>
</feature>
<feature type="domain" description="3D" evidence="3">
    <location>
        <begin position="184"/>
        <end position="243"/>
    </location>
</feature>
<evidence type="ECO:0000256" key="1">
    <source>
        <dbReference type="ARBA" id="ARBA00022729"/>
    </source>
</evidence>
<comment type="caution">
    <text evidence="4">The sequence shown here is derived from an EMBL/GenBank/DDBJ whole genome shotgun (WGS) entry which is preliminary data.</text>
</comment>
<keyword evidence="1" id="KW-0732">Signal</keyword>
<dbReference type="Pfam" id="PF06725">
    <property type="entry name" value="3D"/>
    <property type="match status" value="1"/>
</dbReference>
<evidence type="ECO:0000256" key="2">
    <source>
        <dbReference type="SAM" id="MobiDB-lite"/>
    </source>
</evidence>
<dbReference type="Gene3D" id="2.40.40.10">
    <property type="entry name" value="RlpA-like domain"/>
    <property type="match status" value="1"/>
</dbReference>
<feature type="compositionally biased region" description="Basic and acidic residues" evidence="2">
    <location>
        <begin position="113"/>
        <end position="135"/>
    </location>
</feature>
<dbReference type="PANTHER" id="PTHR39160">
    <property type="entry name" value="CELL WALL-BINDING PROTEIN YOCH"/>
    <property type="match status" value="1"/>
</dbReference>
<reference evidence="4" key="1">
    <citation type="submission" date="2020-08" db="EMBL/GenBank/DDBJ databases">
        <title>Genome public.</title>
        <authorList>
            <person name="Liu C."/>
            <person name="Sun Q."/>
        </authorList>
    </citation>
    <scope>NUCLEOTIDE SEQUENCE</scope>
    <source>
        <strain evidence="4">BX22</strain>
    </source>
</reference>
<dbReference type="Proteomes" id="UP000637359">
    <property type="component" value="Unassembled WGS sequence"/>
</dbReference>
<dbReference type="InterPro" id="IPR036908">
    <property type="entry name" value="RlpA-like_sf"/>
</dbReference>
<evidence type="ECO:0000259" key="3">
    <source>
        <dbReference type="Pfam" id="PF06725"/>
    </source>
</evidence>
<evidence type="ECO:0000313" key="5">
    <source>
        <dbReference type="Proteomes" id="UP000637359"/>
    </source>
</evidence>
<dbReference type="AlphaFoldDB" id="A0A923L6Q0"/>
<gene>
    <name evidence="4" type="ORF">H8S33_11215</name>
</gene>
<sequence length="244" mass="26565">MVNTITKSDSDLIAQLEADMKAVEEKQLLSLNKLDHLNELKLEQEKALAEVQEQKQQNEQRKNSLESKQNDLLAKIENLKSEENSLASMESKVREQIAAAKAKAEAEAKARAEAEAAAKAKEEAKKERAEREQKNSNKGTNEDTLNQVSDKTLTVTATAYTANCKGCSGTTHTGIDLIANPDTKVIAVDPSVIPLGSVVYVEGYGYAIAGDIGSAIKGNKIDVFVPTRAEALKWGVRRVKVTIQ</sequence>
<organism evidence="4 5">
    <name type="scientific">Ornithinibacillus hominis</name>
    <dbReference type="NCBI Taxonomy" id="2763055"/>
    <lineage>
        <taxon>Bacteria</taxon>
        <taxon>Bacillati</taxon>
        <taxon>Bacillota</taxon>
        <taxon>Bacilli</taxon>
        <taxon>Bacillales</taxon>
        <taxon>Bacillaceae</taxon>
        <taxon>Ornithinibacillus</taxon>
    </lineage>
</organism>
<keyword evidence="5" id="KW-1185">Reference proteome</keyword>
<protein>
    <submittedName>
        <fullName evidence="4">Peptidoglycan-binding protein</fullName>
    </submittedName>
</protein>
<dbReference type="GO" id="GO:0009254">
    <property type="term" value="P:peptidoglycan turnover"/>
    <property type="evidence" value="ECO:0007669"/>
    <property type="project" value="InterPro"/>
</dbReference>
<dbReference type="EMBL" id="JACOOL010000007">
    <property type="protein sequence ID" value="MBC5637375.1"/>
    <property type="molecule type" value="Genomic_DNA"/>
</dbReference>
<evidence type="ECO:0000313" key="4">
    <source>
        <dbReference type="EMBL" id="MBC5637375.1"/>
    </source>
</evidence>
<dbReference type="PANTHER" id="PTHR39160:SF6">
    <property type="entry name" value="CELL WALL-BINDING PROTEIN YOCH"/>
    <property type="match status" value="1"/>
</dbReference>
<accession>A0A923L6Q0</accession>
<dbReference type="GO" id="GO:0019867">
    <property type="term" value="C:outer membrane"/>
    <property type="evidence" value="ECO:0007669"/>
    <property type="project" value="InterPro"/>
</dbReference>
<dbReference type="SUPFAM" id="SSF50685">
    <property type="entry name" value="Barwin-like endoglucanases"/>
    <property type="match status" value="1"/>
</dbReference>